<gene>
    <name evidence="1" type="ORF">KU39_1934</name>
</gene>
<dbReference type="RefSeq" id="WP_017375758.1">
    <property type="nucleotide sequence ID" value="NZ_CP013944.1"/>
</dbReference>
<evidence type="ECO:0000313" key="2">
    <source>
        <dbReference type="Proteomes" id="UP000029558"/>
    </source>
</evidence>
<dbReference type="EMBL" id="CP012508">
    <property type="protein sequence ID" value="ALB23114.1"/>
    <property type="molecule type" value="Genomic_DNA"/>
</dbReference>
<evidence type="ECO:0000313" key="1">
    <source>
        <dbReference type="EMBL" id="ALB23114.1"/>
    </source>
</evidence>
<reference evidence="1 2" key="1">
    <citation type="journal article" date="2014" name="Genome Announc.">
        <title>Comparative Genome Analysis of Two Isolates of the Fish Pathogen Piscirickettsia salmonis from Different Hosts Reveals Major Differences in Virulence-Associated Secretion Systems.</title>
        <authorList>
            <person name="Bohle H."/>
            <person name="Henriquez P."/>
            <person name="Grothusen H."/>
            <person name="Navas E."/>
            <person name="Sandoval A."/>
            <person name="Bustamante F."/>
            <person name="Bustos P."/>
            <person name="Mancilla M."/>
        </authorList>
    </citation>
    <scope>NUCLEOTIDE SEQUENCE [LARGE SCALE GENOMIC DNA]</scope>
    <source>
        <strain evidence="2">B1-32597</strain>
    </source>
</reference>
<organism evidence="1 2">
    <name type="scientific">Piscirickettsia salmonis</name>
    <dbReference type="NCBI Taxonomy" id="1238"/>
    <lineage>
        <taxon>Bacteria</taxon>
        <taxon>Pseudomonadati</taxon>
        <taxon>Pseudomonadota</taxon>
        <taxon>Gammaproteobacteria</taxon>
        <taxon>Thiotrichales</taxon>
        <taxon>Piscirickettsiaceae</taxon>
        <taxon>Piscirickettsia</taxon>
    </lineage>
</organism>
<accession>A0A1L6TCK2</accession>
<sequence length="68" mass="7799">MSFAQIYCDRDYLFNGCPRADYNKLVKDDPDIGLPIDSLVFPDNNAPLLLHQSHERSETNCKPKECLI</sequence>
<name>A0A1L6TCK2_PISSA</name>
<protein>
    <submittedName>
        <fullName evidence="1">Phosphinothricin acetyltransferase</fullName>
    </submittedName>
</protein>
<proteinExistence type="predicted"/>
<dbReference type="Proteomes" id="UP000029558">
    <property type="component" value="Chromosome"/>
</dbReference>
<dbReference type="AlphaFoldDB" id="A0A1L6TCK2"/>